<comment type="caution">
    <text evidence="3">The sequence shown here is derived from an EMBL/GenBank/DDBJ whole genome shotgun (WGS) entry which is preliminary data.</text>
</comment>
<sequence length="304" mass="33276">MVKKGTIIQIIAVFTFVLGNMYQGVAALANGHRSQVEIESAMLVDKDDRMINQTVREGDDAKLIFNLAITNQSGAEPDGKAELSVPESQLLLKRKKQRFTVSNSEAVLTFEYIRRTKKYELSWTNVESTTNFQVELSLTMGTPMEVSQLGIAVGDQEANLQALSIAGKDADEKELAESDAILDELPSGIMSDQEFIQAAEAAKQKAEEKEQAAKKAEQEKIDREKEEAKQKEAAKKANESSQAQSKASAREQQTQKSENKSSSSDDKAAAADEGGSNIQDKLDQERENPVNIFTAATLSVIKGN</sequence>
<dbReference type="STRING" id="1291743.LOSG293_090290"/>
<evidence type="ECO:0000313" key="3">
    <source>
        <dbReference type="EMBL" id="GAK47604.1"/>
    </source>
</evidence>
<organism evidence="3 4">
    <name type="scientific">Secundilactobacillus oryzae JCM 18671</name>
    <dbReference type="NCBI Taxonomy" id="1291743"/>
    <lineage>
        <taxon>Bacteria</taxon>
        <taxon>Bacillati</taxon>
        <taxon>Bacillota</taxon>
        <taxon>Bacilli</taxon>
        <taxon>Lactobacillales</taxon>
        <taxon>Lactobacillaceae</taxon>
        <taxon>Secundilactobacillus</taxon>
    </lineage>
</organism>
<evidence type="ECO:0000313" key="4">
    <source>
        <dbReference type="Proteomes" id="UP000028700"/>
    </source>
</evidence>
<dbReference type="RefSeq" id="WP_034527092.1">
    <property type="nucleotide sequence ID" value="NZ_BBAZ01000009.1"/>
</dbReference>
<evidence type="ECO:0000256" key="1">
    <source>
        <dbReference type="SAM" id="MobiDB-lite"/>
    </source>
</evidence>
<feature type="compositionally biased region" description="Basic and acidic residues" evidence="1">
    <location>
        <begin position="202"/>
        <end position="238"/>
    </location>
</feature>
<name>A0A081BHT6_9LACO</name>
<dbReference type="AlphaFoldDB" id="A0A081BHT6"/>
<feature type="region of interest" description="Disordered" evidence="1">
    <location>
        <begin position="200"/>
        <end position="304"/>
    </location>
</feature>
<feature type="compositionally biased region" description="Basic and acidic residues" evidence="1">
    <location>
        <begin position="257"/>
        <end position="270"/>
    </location>
</feature>
<dbReference type="EMBL" id="BBJM01000009">
    <property type="protein sequence ID" value="GAK47604.1"/>
    <property type="molecule type" value="Genomic_DNA"/>
</dbReference>
<dbReference type="InterPro" id="IPR046767">
    <property type="entry name" value="pAdhesive_8"/>
</dbReference>
<feature type="compositionally biased region" description="Low complexity" evidence="1">
    <location>
        <begin position="239"/>
        <end position="252"/>
    </location>
</feature>
<dbReference type="Pfam" id="PF20602">
    <property type="entry name" value="pAdhesive_8"/>
    <property type="match status" value="1"/>
</dbReference>
<protein>
    <recommendedName>
        <fullName evidence="2">Putative adhesive domain-containing protein</fullName>
    </recommendedName>
</protein>
<gene>
    <name evidence="3" type="ORF">LOSG293_090290</name>
</gene>
<dbReference type="Proteomes" id="UP000028700">
    <property type="component" value="Unassembled WGS sequence"/>
</dbReference>
<reference evidence="3" key="1">
    <citation type="journal article" date="2014" name="Genome Announc.">
        <title>Draft Genome Sequence of Lactobacillus oryzae Strain SG293T.</title>
        <authorList>
            <person name="Tanizawa Y."/>
            <person name="Fujisawa T."/>
            <person name="Mochizuki T."/>
            <person name="Kaminuma E."/>
            <person name="Nakamura Y."/>
            <person name="Tohno M."/>
        </authorList>
    </citation>
    <scope>NUCLEOTIDE SEQUENCE [LARGE SCALE GENOMIC DNA]</scope>
    <source>
        <strain evidence="3">SG293</strain>
    </source>
</reference>
<dbReference type="eggNOG" id="COG2304">
    <property type="taxonomic scope" value="Bacteria"/>
</dbReference>
<feature type="domain" description="Putative adhesive" evidence="2">
    <location>
        <begin position="32"/>
        <end position="168"/>
    </location>
</feature>
<accession>A0A081BHT6</accession>
<proteinExistence type="predicted"/>
<dbReference type="OrthoDB" id="3264136at2"/>
<evidence type="ECO:0000259" key="2">
    <source>
        <dbReference type="Pfam" id="PF20602"/>
    </source>
</evidence>
<keyword evidence="4" id="KW-1185">Reference proteome</keyword>